<dbReference type="FunFam" id="3.20.20.450:FF:000001">
    <property type="entry name" value="Cyclic di-GMP phosphodiesterase yahA"/>
    <property type="match status" value="1"/>
</dbReference>
<evidence type="ECO:0000259" key="5">
    <source>
        <dbReference type="PROSITE" id="PS50887"/>
    </source>
</evidence>
<organism evidence="6 7">
    <name type="scientific">Ferrovum myxofaciens</name>
    <dbReference type="NCBI Taxonomy" id="416213"/>
    <lineage>
        <taxon>Bacteria</taxon>
        <taxon>Pseudomonadati</taxon>
        <taxon>Pseudomonadota</taxon>
        <taxon>Betaproteobacteria</taxon>
        <taxon>Ferrovales</taxon>
        <taxon>Ferrovaceae</taxon>
        <taxon>Ferrovum</taxon>
    </lineage>
</organism>
<dbReference type="Gene3D" id="3.20.20.450">
    <property type="entry name" value="EAL domain"/>
    <property type="match status" value="1"/>
</dbReference>
<dbReference type="CDD" id="cd01948">
    <property type="entry name" value="EAL"/>
    <property type="match status" value="1"/>
</dbReference>
<dbReference type="InterPro" id="IPR029016">
    <property type="entry name" value="GAF-like_dom_sf"/>
</dbReference>
<dbReference type="InterPro" id="IPR035965">
    <property type="entry name" value="PAS-like_dom_sf"/>
</dbReference>
<dbReference type="FunFam" id="3.30.70.270:FF:000001">
    <property type="entry name" value="Diguanylate cyclase domain protein"/>
    <property type="match status" value="1"/>
</dbReference>
<dbReference type="InterPro" id="IPR000014">
    <property type="entry name" value="PAS"/>
</dbReference>
<gene>
    <name evidence="6" type="ORF">JZL65_11170</name>
</gene>
<dbReference type="NCBIfam" id="TIGR00229">
    <property type="entry name" value="sensory_box"/>
    <property type="match status" value="2"/>
</dbReference>
<dbReference type="PANTHER" id="PTHR44757">
    <property type="entry name" value="DIGUANYLATE CYCLASE DGCP"/>
    <property type="match status" value="1"/>
</dbReference>
<dbReference type="InterPro" id="IPR043128">
    <property type="entry name" value="Rev_trsase/Diguanyl_cyclase"/>
</dbReference>
<dbReference type="GO" id="GO:0071111">
    <property type="term" value="F:cyclic-guanylate-specific phosphodiesterase activity"/>
    <property type="evidence" value="ECO:0007669"/>
    <property type="project" value="UniProtKB-EC"/>
</dbReference>
<dbReference type="InterPro" id="IPR035919">
    <property type="entry name" value="EAL_sf"/>
</dbReference>
<dbReference type="InterPro" id="IPR001633">
    <property type="entry name" value="EAL_dom"/>
</dbReference>
<evidence type="ECO:0000259" key="2">
    <source>
        <dbReference type="PROSITE" id="PS50112"/>
    </source>
</evidence>
<dbReference type="SUPFAM" id="SSF55785">
    <property type="entry name" value="PYP-like sensor domain (PAS domain)"/>
    <property type="match status" value="2"/>
</dbReference>
<dbReference type="SUPFAM" id="SSF55073">
    <property type="entry name" value="Nucleotide cyclase"/>
    <property type="match status" value="1"/>
</dbReference>
<dbReference type="SMART" id="SM00267">
    <property type="entry name" value="GGDEF"/>
    <property type="match status" value="1"/>
</dbReference>
<evidence type="ECO:0000313" key="7">
    <source>
        <dbReference type="Proteomes" id="UP000683551"/>
    </source>
</evidence>
<dbReference type="SMART" id="SM00091">
    <property type="entry name" value="PAS"/>
    <property type="match status" value="2"/>
</dbReference>
<protein>
    <submittedName>
        <fullName evidence="6">EAL domain-containing protein</fullName>
    </submittedName>
</protein>
<dbReference type="PROSITE" id="PS50113">
    <property type="entry name" value="PAC"/>
    <property type="match status" value="1"/>
</dbReference>
<accession>A0A9E6MVB1</accession>
<dbReference type="SUPFAM" id="SSF141868">
    <property type="entry name" value="EAL domain-like"/>
    <property type="match status" value="1"/>
</dbReference>
<dbReference type="InterPro" id="IPR052155">
    <property type="entry name" value="Biofilm_reg_signaling"/>
</dbReference>
<dbReference type="PROSITE" id="PS50112">
    <property type="entry name" value="PAS"/>
    <property type="match status" value="2"/>
</dbReference>
<sequence>MPTSLLLTAPEFKALRASESSYRRLFETAQDGILLLNVDTAQIEDVNPYLINMLGYTHAEFLGKKLWEVGPFSDRCESKEMFAELQTKGYARYEDLPLKTKSGARVQVEFVSNTYECDGIQVIQCNIRDITKRKSAEAEIQRRTHLYNALSQSNKAIVHCTNEEELFLKICCAAVRFGRMKMAWIGLINAETHRVLPACSFGGGIEELKNIEISADAESPFGHGPIGIALRENRPFWSQDFMNDPLTAPWQERAARGGWAASASLPLHRNGIIIGAFTLYAGETNAFDEAACDLLVEMAVDISFALSNFTNEIARKQAEQELRIAAIAFESQEGILITDADKVILRINKSFTRQTGYSAEEIVGKTPALMKSGRQSPEFYQQMWEVLTRDHYWHGEIWNRRKNGEIYPDWLTITAVTNTEGKVTNYVSSYSDLSKFKKSEAAIHSLAFYDPLTSLPNRRLLVERLQHTFAASARHHYHAALLFIDLDNFKILNDTRGHNIGDLLLIEVASRLQACVREGDTVARLGGDEFIVILQELSEEPLQAAAQTEVICDKILAAIGRPHLLANYEYQSSASIGITLFCNQAVMVDELLKRADTAMYQAKNAGRNSLRFYDPAMQVVLETRAALETDLRGALGENQFRLHYQMQVGHTGHILGAEVLIRWLHPQRGLVSPLQFIPLAEETGLILPIGRWVLEMACAQLKTWEADPLACNLRLAINVSAPQFHQPDFVEQVRQTFQRHVLNPNQIKFELTESLVLDNISDTIVKMHALRQNGVRFSMDDFGTGYSSLSYLTQLPLDQLKIDQSFVRNIGVKHSDSIIVQTIIGMANNLGMEVIAEGVETEEQRAFLEQHGCVVYQGDLFGKPVPVEEFEEELKNRNDNGQ</sequence>
<feature type="domain" description="GGDEF" evidence="5">
    <location>
        <begin position="477"/>
        <end position="615"/>
    </location>
</feature>
<dbReference type="Gene3D" id="3.30.450.40">
    <property type="match status" value="1"/>
</dbReference>
<feature type="domain" description="PAC" evidence="3">
    <location>
        <begin position="393"/>
        <end position="445"/>
    </location>
</feature>
<dbReference type="GO" id="GO:0071732">
    <property type="term" value="P:cellular response to nitric oxide"/>
    <property type="evidence" value="ECO:0007669"/>
    <property type="project" value="UniProtKB-ARBA"/>
</dbReference>
<dbReference type="Pfam" id="PF00563">
    <property type="entry name" value="EAL"/>
    <property type="match status" value="1"/>
</dbReference>
<dbReference type="SUPFAM" id="SSF55781">
    <property type="entry name" value="GAF domain-like"/>
    <property type="match status" value="1"/>
</dbReference>
<feature type="domain" description="EAL" evidence="4">
    <location>
        <begin position="624"/>
        <end position="878"/>
    </location>
</feature>
<dbReference type="Pfam" id="PF13426">
    <property type="entry name" value="PAS_9"/>
    <property type="match status" value="2"/>
</dbReference>
<reference evidence="6" key="1">
    <citation type="submission" date="2021-02" db="EMBL/GenBank/DDBJ databases">
        <title>Comparative genomics of Ferrovum myxofaciens strains, predominant extremophile bacteria forming large biofilm stalactites in acid mine ecosystems.</title>
        <authorList>
            <person name="Burkartova K."/>
            <person name="Ridl J."/>
            <person name="Pajer P."/>
            <person name="Falteisek L."/>
        </authorList>
    </citation>
    <scope>NUCLEOTIDE SEQUENCE</scope>
    <source>
        <strain evidence="6">MI1III</strain>
    </source>
</reference>
<dbReference type="EMBL" id="CP071137">
    <property type="protein sequence ID" value="QWY77027.1"/>
    <property type="molecule type" value="Genomic_DNA"/>
</dbReference>
<dbReference type="CDD" id="cd01949">
    <property type="entry name" value="GGDEF"/>
    <property type="match status" value="1"/>
</dbReference>
<dbReference type="PANTHER" id="PTHR44757:SF2">
    <property type="entry name" value="BIOFILM ARCHITECTURE MAINTENANCE PROTEIN MBAA"/>
    <property type="match status" value="1"/>
</dbReference>
<dbReference type="InterPro" id="IPR029787">
    <property type="entry name" value="Nucleotide_cyclase"/>
</dbReference>
<dbReference type="InterPro" id="IPR000160">
    <property type="entry name" value="GGDEF_dom"/>
</dbReference>
<feature type="domain" description="PAS" evidence="2">
    <location>
        <begin position="18"/>
        <end position="66"/>
    </location>
</feature>
<dbReference type="Pfam" id="PF13185">
    <property type="entry name" value="GAF_2"/>
    <property type="match status" value="1"/>
</dbReference>
<dbReference type="SMART" id="SM00052">
    <property type="entry name" value="EAL"/>
    <property type="match status" value="1"/>
</dbReference>
<dbReference type="InterPro" id="IPR000700">
    <property type="entry name" value="PAS-assoc_C"/>
</dbReference>
<proteinExistence type="predicted"/>
<dbReference type="Proteomes" id="UP000683551">
    <property type="component" value="Chromosome"/>
</dbReference>
<dbReference type="NCBIfam" id="TIGR00254">
    <property type="entry name" value="GGDEF"/>
    <property type="match status" value="1"/>
</dbReference>
<dbReference type="Gene3D" id="3.30.450.20">
    <property type="entry name" value="PAS domain"/>
    <property type="match status" value="2"/>
</dbReference>
<feature type="domain" description="PAS" evidence="2">
    <location>
        <begin position="320"/>
        <end position="366"/>
    </location>
</feature>
<comment type="catalytic activity">
    <reaction evidence="1">
        <text>3',3'-c-di-GMP + H2O = 5'-phosphoguanylyl(3'-&gt;5')guanosine + H(+)</text>
        <dbReference type="Rhea" id="RHEA:24902"/>
        <dbReference type="ChEBI" id="CHEBI:15377"/>
        <dbReference type="ChEBI" id="CHEBI:15378"/>
        <dbReference type="ChEBI" id="CHEBI:58754"/>
        <dbReference type="ChEBI" id="CHEBI:58805"/>
        <dbReference type="EC" id="3.1.4.52"/>
    </reaction>
    <physiologicalReaction direction="left-to-right" evidence="1">
        <dbReference type="Rhea" id="RHEA:24903"/>
    </physiologicalReaction>
</comment>
<dbReference type="PROSITE" id="PS50887">
    <property type="entry name" value="GGDEF"/>
    <property type="match status" value="1"/>
</dbReference>
<evidence type="ECO:0000259" key="3">
    <source>
        <dbReference type="PROSITE" id="PS50113"/>
    </source>
</evidence>
<dbReference type="Pfam" id="PF00990">
    <property type="entry name" value="GGDEF"/>
    <property type="match status" value="1"/>
</dbReference>
<evidence type="ECO:0000256" key="1">
    <source>
        <dbReference type="ARBA" id="ARBA00051114"/>
    </source>
</evidence>
<name>A0A9E6MVB1_9PROT</name>
<dbReference type="PROSITE" id="PS50883">
    <property type="entry name" value="EAL"/>
    <property type="match status" value="1"/>
</dbReference>
<evidence type="ECO:0000259" key="4">
    <source>
        <dbReference type="PROSITE" id="PS50883"/>
    </source>
</evidence>
<dbReference type="AlphaFoldDB" id="A0A9E6MVB1"/>
<dbReference type="CDD" id="cd00130">
    <property type="entry name" value="PAS"/>
    <property type="match status" value="2"/>
</dbReference>
<dbReference type="Gene3D" id="3.30.70.270">
    <property type="match status" value="1"/>
</dbReference>
<evidence type="ECO:0000313" key="6">
    <source>
        <dbReference type="EMBL" id="QWY77027.1"/>
    </source>
</evidence>
<dbReference type="InterPro" id="IPR003018">
    <property type="entry name" value="GAF"/>
</dbReference>
<dbReference type="RefSeq" id="WP_273144215.1">
    <property type="nucleotide sequence ID" value="NZ_CP053675.1"/>
</dbReference>